<feature type="region of interest" description="Disordered" evidence="1">
    <location>
        <begin position="159"/>
        <end position="236"/>
    </location>
</feature>
<evidence type="ECO:0000256" key="1">
    <source>
        <dbReference type="SAM" id="MobiDB-lite"/>
    </source>
</evidence>
<gene>
    <name evidence="2" type="ORF">NB700_001770</name>
</gene>
<reference evidence="2 3" key="1">
    <citation type="submission" date="2022-06" db="EMBL/GenBank/DDBJ databases">
        <title>Dynamics of rice microbiomes reveals core vertical transmitted seed endophytes.</title>
        <authorList>
            <person name="Liao K."/>
            <person name="Zhang X."/>
        </authorList>
    </citation>
    <scope>NUCLEOTIDE SEQUENCE [LARGE SCALE GENOMIC DNA]</scope>
    <source>
        <strain evidence="2 3">YT10-10-1</strain>
    </source>
</reference>
<sequence length="310" mass="33180">MRAWVVENAMSEIFQITKGPFAGTGLDTSKLIPWRYASGQPVLIDGRQRMEWGVDYLTPIFLNVFDPTFGWCTTIDTEIFAGVNLVDHQNPLVVDGKTVTNSYGGDVPSLVQVLKVTATLSNPEGKLVHQTSVLQGINNLGSADLGVKRATLQLYKAMGLPTSPESGGAPLELDSPPEPQRANPAPTMEERAATTKASIQQVIPVSVSRSESEGVEPEDDGMPLALPESHSTPATDHGALIATSATQHAEHQRAETPTGAGPRNGHINARILAQVTHFASLVGENVGELADDAAAKKLLVRLRTDLNKRK</sequence>
<name>A0ABT3DWA0_9XANT</name>
<protein>
    <recommendedName>
        <fullName evidence="4">DUF1983 domain-containing protein</fullName>
    </recommendedName>
</protein>
<dbReference type="Proteomes" id="UP001320843">
    <property type="component" value="Unassembled WGS sequence"/>
</dbReference>
<comment type="caution">
    <text evidence="2">The sequence shown here is derived from an EMBL/GenBank/DDBJ whole genome shotgun (WGS) entry which is preliminary data.</text>
</comment>
<accession>A0ABT3DWA0</accession>
<organism evidence="2 3">
    <name type="scientific">Xanthomonas sacchari</name>
    <dbReference type="NCBI Taxonomy" id="56458"/>
    <lineage>
        <taxon>Bacteria</taxon>
        <taxon>Pseudomonadati</taxon>
        <taxon>Pseudomonadota</taxon>
        <taxon>Gammaproteobacteria</taxon>
        <taxon>Lysobacterales</taxon>
        <taxon>Lysobacteraceae</taxon>
        <taxon>Xanthomonas</taxon>
    </lineage>
</organism>
<evidence type="ECO:0000313" key="2">
    <source>
        <dbReference type="EMBL" id="MCW0399214.1"/>
    </source>
</evidence>
<feature type="region of interest" description="Disordered" evidence="1">
    <location>
        <begin position="246"/>
        <end position="265"/>
    </location>
</feature>
<keyword evidence="3" id="KW-1185">Reference proteome</keyword>
<proteinExistence type="predicted"/>
<evidence type="ECO:0000313" key="3">
    <source>
        <dbReference type="Proteomes" id="UP001320843"/>
    </source>
</evidence>
<evidence type="ECO:0008006" key="4">
    <source>
        <dbReference type="Google" id="ProtNLM"/>
    </source>
</evidence>
<dbReference type="EMBL" id="JANFWR010000010">
    <property type="protein sequence ID" value="MCW0399214.1"/>
    <property type="molecule type" value="Genomic_DNA"/>
</dbReference>